<gene>
    <name evidence="4 6" type="primary">rps8</name>
</gene>
<dbReference type="GO" id="GO:0003735">
    <property type="term" value="F:structural constituent of ribosome"/>
    <property type="evidence" value="ECO:0007669"/>
    <property type="project" value="InterPro"/>
</dbReference>
<dbReference type="FunFam" id="3.30.1490.10:FF:000001">
    <property type="entry name" value="30S ribosomal protein S8"/>
    <property type="match status" value="1"/>
</dbReference>
<keyword evidence="6" id="KW-0934">Plastid</keyword>
<evidence type="ECO:0000256" key="4">
    <source>
        <dbReference type="HAMAP-Rule" id="MF_01302"/>
    </source>
</evidence>
<name>A0A0S2LQQ7_STACE</name>
<comment type="subunit">
    <text evidence="4">Part of the 30S ribosomal subunit.</text>
</comment>
<keyword evidence="4" id="KW-0699">rRNA-binding</keyword>
<keyword evidence="3 4" id="KW-0687">Ribonucleoprotein</keyword>
<dbReference type="EMBL" id="KT625420">
    <property type="protein sequence ID" value="ALO63464.1"/>
    <property type="molecule type" value="Genomic_DNA"/>
</dbReference>
<evidence type="ECO:0000256" key="1">
    <source>
        <dbReference type="ARBA" id="ARBA00006471"/>
    </source>
</evidence>
<organism evidence="6">
    <name type="scientific">Staurocarteria cerasiformis</name>
    <name type="common">Green alga</name>
    <name type="synonym">Carteria cerasiformis</name>
    <dbReference type="NCBI Taxonomy" id="69401"/>
    <lineage>
        <taxon>Eukaryota</taxon>
        <taxon>Viridiplantae</taxon>
        <taxon>Chlorophyta</taxon>
        <taxon>core chlorophytes</taxon>
        <taxon>Chlorophyceae</taxon>
        <taxon>CS clade</taxon>
        <taxon>Chlamydomonadales</taxon>
        <taxon>Chlamydomonadaceae</taxon>
        <taxon>Staurocarteria</taxon>
    </lineage>
</organism>
<dbReference type="GO" id="GO:0019843">
    <property type="term" value="F:rRNA binding"/>
    <property type="evidence" value="ECO:0007669"/>
    <property type="project" value="UniProtKB-UniRule"/>
</dbReference>
<evidence type="ECO:0000313" key="6">
    <source>
        <dbReference type="EMBL" id="ALO63464.1"/>
    </source>
</evidence>
<dbReference type="Pfam" id="PF00410">
    <property type="entry name" value="Ribosomal_S8"/>
    <property type="match status" value="2"/>
</dbReference>
<dbReference type="Gene3D" id="3.30.1490.10">
    <property type="match status" value="1"/>
</dbReference>
<dbReference type="PROSITE" id="PS00053">
    <property type="entry name" value="RIBOSOMAL_S8"/>
    <property type="match status" value="1"/>
</dbReference>
<dbReference type="GO" id="GO:0006412">
    <property type="term" value="P:translation"/>
    <property type="evidence" value="ECO:0007669"/>
    <property type="project" value="UniProtKB-UniRule"/>
</dbReference>
<keyword evidence="6" id="KW-0150">Chloroplast</keyword>
<sequence length="311" mass="33656">MVNDTISDMLTRIRNATLAKKATVYVPYTRLTEQIAQILEKEGFIQAFQFSLTNTELVKRAPRLNRSNLRTPGIGNSAFGVTPGALSLSGQRKGMATTKTQIPGSFNSQNFRGALGINSNSPKNVQIGTKRINTGNPLALPGQKNLGGANSKGIYGTSGAGTKELKSNLSNEISNPNSDGFDLKLGEKTKQLNELRLLNSANPAAGVETRSDKGNNVSKTEKSNQQGFLLIRLKYRSKQLYKGVRTLTKESCITNLRRISKPGLRIYTNHKGIPRILGGAGIVIISTPQGILTDREARSRGIGGEILCSVW</sequence>
<evidence type="ECO:0000256" key="5">
    <source>
        <dbReference type="RuleBase" id="RU003660"/>
    </source>
</evidence>
<evidence type="ECO:0000256" key="3">
    <source>
        <dbReference type="ARBA" id="ARBA00023274"/>
    </source>
</evidence>
<accession>A0A0S2LQQ7</accession>
<dbReference type="GO" id="GO:0009507">
    <property type="term" value="C:chloroplast"/>
    <property type="evidence" value="ECO:0007669"/>
    <property type="project" value="UniProtKB-SubCell"/>
</dbReference>
<keyword evidence="4" id="KW-0694">RNA-binding</keyword>
<protein>
    <recommendedName>
        <fullName evidence="4">Small ribosomal subunit protein uS8c</fullName>
    </recommendedName>
</protein>
<dbReference type="PANTHER" id="PTHR11758">
    <property type="entry name" value="40S RIBOSOMAL PROTEIN S15A"/>
    <property type="match status" value="1"/>
</dbReference>
<reference evidence="6" key="1">
    <citation type="journal article" date="2015" name="BMC Evol. Biol.">
        <title>Chloroplast phylogenomic analysis of chlorophyte green algae identifies a novel lineage sister to the Sphaeropleales (Chlorophyceae).</title>
        <authorList>
            <person name="Lemieux C."/>
            <person name="Vincent A.T."/>
            <person name="Labarre A."/>
            <person name="Otis C."/>
            <person name="Turmel M."/>
        </authorList>
    </citation>
    <scope>NUCLEOTIDE SEQUENCE</scope>
</reference>
<dbReference type="InterPro" id="IPR047863">
    <property type="entry name" value="Ribosomal_uS8_CS"/>
</dbReference>
<dbReference type="Gene3D" id="3.30.1370.30">
    <property type="match status" value="1"/>
</dbReference>
<dbReference type="GeneID" id="26378982"/>
<keyword evidence="2 4" id="KW-0689">Ribosomal protein</keyword>
<dbReference type="HAMAP" id="MF_01302_B">
    <property type="entry name" value="Ribosomal_uS8_B"/>
    <property type="match status" value="1"/>
</dbReference>
<dbReference type="GO" id="GO:1990904">
    <property type="term" value="C:ribonucleoprotein complex"/>
    <property type="evidence" value="ECO:0007669"/>
    <property type="project" value="UniProtKB-KW"/>
</dbReference>
<dbReference type="SUPFAM" id="SSF56047">
    <property type="entry name" value="Ribosomal protein S8"/>
    <property type="match status" value="2"/>
</dbReference>
<geneLocation type="chloroplast" evidence="6"/>
<comment type="similarity">
    <text evidence="1 4 5">Belongs to the universal ribosomal protein uS8 family.</text>
</comment>
<dbReference type="AlphaFoldDB" id="A0A0S2LQQ7"/>
<comment type="function">
    <text evidence="4">One of the primary rRNA binding proteins, it binds directly to 16S rRNA central domain where it helps coordinate assembly of the platform of the 30S subunit.</text>
</comment>
<dbReference type="RefSeq" id="YP_009185147.1">
    <property type="nucleotide sequence ID" value="NC_028585.1"/>
</dbReference>
<evidence type="ECO:0000256" key="2">
    <source>
        <dbReference type="ARBA" id="ARBA00022980"/>
    </source>
</evidence>
<comment type="subcellular location">
    <subcellularLocation>
        <location evidence="4">Plastid</location>
        <location evidence="4">Chloroplast</location>
    </subcellularLocation>
</comment>
<proteinExistence type="inferred from homology"/>
<dbReference type="GO" id="GO:0005840">
    <property type="term" value="C:ribosome"/>
    <property type="evidence" value="ECO:0007669"/>
    <property type="project" value="UniProtKB-KW"/>
</dbReference>
<dbReference type="InterPro" id="IPR035987">
    <property type="entry name" value="Ribosomal_uS8_sf"/>
</dbReference>
<dbReference type="InterPro" id="IPR000630">
    <property type="entry name" value="Ribosomal_uS8"/>
</dbReference>